<protein>
    <recommendedName>
        <fullName evidence="4">RRM domain-containing protein</fullName>
    </recommendedName>
</protein>
<keyword evidence="1" id="KW-0677">Repeat</keyword>
<keyword evidence="6" id="KW-1185">Reference proteome</keyword>
<dbReference type="SUPFAM" id="SSF54928">
    <property type="entry name" value="RNA-binding domain, RBD"/>
    <property type="match status" value="1"/>
</dbReference>
<dbReference type="InterPro" id="IPR000504">
    <property type="entry name" value="RRM_dom"/>
</dbReference>
<dbReference type="SMART" id="SM00360">
    <property type="entry name" value="RRM"/>
    <property type="match status" value="1"/>
</dbReference>
<reference evidence="5 6" key="1">
    <citation type="journal article" date="2020" name="BMC Genomics">
        <title>Intraspecific diversification of the crop wild relative Brassica cretica Lam. using demographic model selection.</title>
        <authorList>
            <person name="Kioukis A."/>
            <person name="Michalopoulou V.A."/>
            <person name="Briers L."/>
            <person name="Pirintsos S."/>
            <person name="Studholme D.J."/>
            <person name="Pavlidis P."/>
            <person name="Sarris P.F."/>
        </authorList>
    </citation>
    <scope>NUCLEOTIDE SEQUENCE [LARGE SCALE GENOMIC DNA]</scope>
    <source>
        <strain evidence="6">cv. PFS-1207/04</strain>
    </source>
</reference>
<dbReference type="PROSITE" id="PS50102">
    <property type="entry name" value="RRM"/>
    <property type="match status" value="1"/>
</dbReference>
<dbReference type="Pfam" id="PF00076">
    <property type="entry name" value="RRM_1"/>
    <property type="match status" value="1"/>
</dbReference>
<dbReference type="PANTHER" id="PTHR23236">
    <property type="entry name" value="EUKARYOTIC TRANSLATION INITIATION FACTOR 4B/4H"/>
    <property type="match status" value="1"/>
</dbReference>
<evidence type="ECO:0000259" key="4">
    <source>
        <dbReference type="PROSITE" id="PS50102"/>
    </source>
</evidence>
<feature type="domain" description="RRM" evidence="4">
    <location>
        <begin position="104"/>
        <end position="180"/>
    </location>
</feature>
<dbReference type="InterPro" id="IPR035979">
    <property type="entry name" value="RBD_domain_sf"/>
</dbReference>
<accession>A0ABQ7CB16</accession>
<organism evidence="5 6">
    <name type="scientific">Brassica cretica</name>
    <name type="common">Mustard</name>
    <dbReference type="NCBI Taxonomy" id="69181"/>
    <lineage>
        <taxon>Eukaryota</taxon>
        <taxon>Viridiplantae</taxon>
        <taxon>Streptophyta</taxon>
        <taxon>Embryophyta</taxon>
        <taxon>Tracheophyta</taxon>
        <taxon>Spermatophyta</taxon>
        <taxon>Magnoliopsida</taxon>
        <taxon>eudicotyledons</taxon>
        <taxon>Gunneridae</taxon>
        <taxon>Pentapetalae</taxon>
        <taxon>rosids</taxon>
        <taxon>malvids</taxon>
        <taxon>Brassicales</taxon>
        <taxon>Brassicaceae</taxon>
        <taxon>Brassiceae</taxon>
        <taxon>Brassica</taxon>
    </lineage>
</organism>
<dbReference type="PANTHER" id="PTHR23236:SF119">
    <property type="entry name" value="NUCLEAR RNA-BINDING PROTEIN SART-3"/>
    <property type="match status" value="1"/>
</dbReference>
<evidence type="ECO:0000256" key="1">
    <source>
        <dbReference type="ARBA" id="ARBA00022737"/>
    </source>
</evidence>
<evidence type="ECO:0000256" key="3">
    <source>
        <dbReference type="PROSITE-ProRule" id="PRU00176"/>
    </source>
</evidence>
<gene>
    <name evidence="5" type="ORF">DY000_02004428</name>
</gene>
<comment type="caution">
    <text evidence="5">The sequence shown here is derived from an EMBL/GenBank/DDBJ whole genome shotgun (WGS) entry which is preliminary data.</text>
</comment>
<sequence>MQTTRWRLEIAFKSMKCKHRDIAIIHYSLEKINGEVEALKEKTKHAKSKFKATDSDGGSITIGSYSSSYEDYAPQQKEDVEVKKTLRELLEPARMRQLEVQRRRTLHLSNLSYDVTEEDIMNFFSGIGGSMDVRIPLGQDGKCRGFAFVEFDHPRSAEEGLKLHLKPMLKRSVRISIAHPRVAGAGRGAPGVGRGRGAHSQPSVSVVLLKTRRKSLASPPTNHASRRSTRLRALLVMPTLESTLRESSLNFTEKGSSLRKAFKDNANEILKRHFNLKQRFCFKVCIPVSFTGKTITLIISNQHGLSNDLPSSPYRFQLMGMHRHMEQCSLW</sequence>
<evidence type="ECO:0000313" key="6">
    <source>
        <dbReference type="Proteomes" id="UP000266723"/>
    </source>
</evidence>
<name>A0ABQ7CB16_BRACR</name>
<proteinExistence type="predicted"/>
<dbReference type="EMBL" id="QGKV02000832">
    <property type="protein sequence ID" value="KAF3549460.1"/>
    <property type="molecule type" value="Genomic_DNA"/>
</dbReference>
<dbReference type="Gene3D" id="3.30.70.330">
    <property type="match status" value="1"/>
</dbReference>
<dbReference type="InterPro" id="IPR012677">
    <property type="entry name" value="Nucleotide-bd_a/b_plait_sf"/>
</dbReference>
<evidence type="ECO:0000313" key="5">
    <source>
        <dbReference type="EMBL" id="KAF3549460.1"/>
    </source>
</evidence>
<dbReference type="Proteomes" id="UP000266723">
    <property type="component" value="Unassembled WGS sequence"/>
</dbReference>
<evidence type="ECO:0000256" key="2">
    <source>
        <dbReference type="ARBA" id="ARBA00022884"/>
    </source>
</evidence>
<keyword evidence="2 3" id="KW-0694">RNA-binding</keyword>